<feature type="transmembrane region" description="Helical" evidence="1">
    <location>
        <begin position="146"/>
        <end position="168"/>
    </location>
</feature>
<protein>
    <submittedName>
        <fullName evidence="3">Uncharacterized protein</fullName>
    </submittedName>
</protein>
<feature type="chain" id="PRO_5030750990" evidence="2">
    <location>
        <begin position="23"/>
        <end position="177"/>
    </location>
</feature>
<proteinExistence type="predicted"/>
<feature type="signal peptide" evidence="2">
    <location>
        <begin position="1"/>
        <end position="22"/>
    </location>
</feature>
<dbReference type="AlphaFoldDB" id="A0A7S2U626"/>
<organism evidence="3">
    <name type="scientific">Attheya septentrionalis</name>
    <dbReference type="NCBI Taxonomy" id="420275"/>
    <lineage>
        <taxon>Eukaryota</taxon>
        <taxon>Sar</taxon>
        <taxon>Stramenopiles</taxon>
        <taxon>Ochrophyta</taxon>
        <taxon>Bacillariophyta</taxon>
        <taxon>Coscinodiscophyceae</taxon>
        <taxon>Chaetocerotophycidae</taxon>
        <taxon>Chaetocerotales</taxon>
        <taxon>Attheyaceae</taxon>
        <taxon>Attheya</taxon>
    </lineage>
</organism>
<keyword evidence="1" id="KW-0472">Membrane</keyword>
<accession>A0A7S2U626</accession>
<evidence type="ECO:0000256" key="1">
    <source>
        <dbReference type="SAM" id="Phobius"/>
    </source>
</evidence>
<keyword evidence="1" id="KW-0812">Transmembrane</keyword>
<evidence type="ECO:0000313" key="3">
    <source>
        <dbReference type="EMBL" id="CAD9809294.1"/>
    </source>
</evidence>
<name>A0A7S2U626_9STRA</name>
<evidence type="ECO:0000256" key="2">
    <source>
        <dbReference type="SAM" id="SignalP"/>
    </source>
</evidence>
<gene>
    <name evidence="3" type="ORF">ASEP1449_LOCUS1117</name>
</gene>
<keyword evidence="1" id="KW-1133">Transmembrane helix</keyword>
<reference evidence="3" key="1">
    <citation type="submission" date="2021-01" db="EMBL/GenBank/DDBJ databases">
        <authorList>
            <person name="Corre E."/>
            <person name="Pelletier E."/>
            <person name="Niang G."/>
            <person name="Scheremetjew M."/>
            <person name="Finn R."/>
            <person name="Kale V."/>
            <person name="Holt S."/>
            <person name="Cochrane G."/>
            <person name="Meng A."/>
            <person name="Brown T."/>
            <person name="Cohen L."/>
        </authorList>
    </citation>
    <scope>NUCLEOTIDE SEQUENCE</scope>
    <source>
        <strain evidence="3">CCMP2084</strain>
    </source>
</reference>
<dbReference type="EMBL" id="HBHQ01001781">
    <property type="protein sequence ID" value="CAD9809294.1"/>
    <property type="molecule type" value="Transcribed_RNA"/>
</dbReference>
<keyword evidence="2" id="KW-0732">Signal</keyword>
<sequence length="177" mass="19971">MTMRLSATILLVIASAFCPVECFQTALPAAKPSRALLSTLSMAPKFDPKTQKWSPTSPEDEEGYPVFGTLLRQGPKPFFQRLSSGDDYEQAVYKYMAKDDCSRNEAQGNMDAYFENPNDWQYQKLREKDGAAKFDYANANMDPKQLVLTAIWSVVVTYFLSDIALFIYKAGLEKGLY</sequence>